<keyword evidence="1" id="KW-0175">Coiled coil</keyword>
<feature type="compositionally biased region" description="Basic and acidic residues" evidence="2">
    <location>
        <begin position="11"/>
        <end position="24"/>
    </location>
</feature>
<feature type="transmembrane region" description="Helical" evidence="3">
    <location>
        <begin position="48"/>
        <end position="71"/>
    </location>
</feature>
<dbReference type="RefSeq" id="WP_105929865.1">
    <property type="nucleotide sequence ID" value="NZ_PVNO01000005.1"/>
</dbReference>
<dbReference type="Proteomes" id="UP000239539">
    <property type="component" value="Unassembled WGS sequence"/>
</dbReference>
<organism evidence="4 5">
    <name type="scientific">Alteromonas gracilis</name>
    <dbReference type="NCBI Taxonomy" id="1479524"/>
    <lineage>
        <taxon>Bacteria</taxon>
        <taxon>Pseudomonadati</taxon>
        <taxon>Pseudomonadota</taxon>
        <taxon>Gammaproteobacteria</taxon>
        <taxon>Alteromonadales</taxon>
        <taxon>Alteromonadaceae</taxon>
        <taxon>Alteromonas/Salinimonas group</taxon>
        <taxon>Alteromonas</taxon>
    </lineage>
</organism>
<dbReference type="PANTHER" id="PTHR38043">
    <property type="entry name" value="PROTEIN HEMX"/>
    <property type="match status" value="1"/>
</dbReference>
<keyword evidence="3" id="KW-1133">Transmembrane helix</keyword>
<comment type="caution">
    <text evidence="4">The sequence shown here is derived from an EMBL/GenBank/DDBJ whole genome shotgun (WGS) entry which is preliminary data.</text>
</comment>
<proteinExistence type="predicted"/>
<dbReference type="Pfam" id="PF04375">
    <property type="entry name" value="HemX"/>
    <property type="match status" value="1"/>
</dbReference>
<evidence type="ECO:0000313" key="5">
    <source>
        <dbReference type="Proteomes" id="UP000239539"/>
    </source>
</evidence>
<keyword evidence="3" id="KW-0472">Membrane</keyword>
<keyword evidence="3" id="KW-0812">Transmembrane</keyword>
<evidence type="ECO:0000256" key="3">
    <source>
        <dbReference type="SAM" id="Phobius"/>
    </source>
</evidence>
<feature type="compositionally biased region" description="Polar residues" evidence="2">
    <location>
        <begin position="26"/>
        <end position="37"/>
    </location>
</feature>
<dbReference type="EMBL" id="PVNO01000005">
    <property type="protein sequence ID" value="PRO70235.1"/>
    <property type="molecule type" value="Genomic_DNA"/>
</dbReference>
<keyword evidence="5" id="KW-1185">Reference proteome</keyword>
<evidence type="ECO:0000313" key="4">
    <source>
        <dbReference type="EMBL" id="PRO70235.1"/>
    </source>
</evidence>
<accession>A0ABX5CRN1</accession>
<name>A0ABX5CRN1_9ALTE</name>
<evidence type="ECO:0000256" key="2">
    <source>
        <dbReference type="SAM" id="MobiDB-lite"/>
    </source>
</evidence>
<feature type="coiled-coil region" evidence="1">
    <location>
        <begin position="106"/>
        <end position="147"/>
    </location>
</feature>
<feature type="compositionally biased region" description="Polar residues" evidence="2">
    <location>
        <begin position="1"/>
        <end position="10"/>
    </location>
</feature>
<protein>
    <submittedName>
        <fullName evidence="4">Heme biosynthesis operon protein HemX</fullName>
    </submittedName>
</protein>
<dbReference type="PANTHER" id="PTHR38043:SF1">
    <property type="entry name" value="PROTEIN HEMX"/>
    <property type="match status" value="1"/>
</dbReference>
<gene>
    <name evidence="4" type="ORF">C6Y39_03085</name>
</gene>
<reference evidence="5" key="1">
    <citation type="journal article" date="2020" name="Int. J. Syst. Evol. Microbiol.">
        <title>Alteromonas alba sp. nov., a marine bacterium isolated from the seawater of the West Pacific Ocean.</title>
        <authorList>
            <person name="Sun C."/>
            <person name="Wu Y.-H."/>
            <person name="Xamxidin M."/>
            <person name="Cheng H."/>
            <person name="Xu X.-W."/>
        </authorList>
    </citation>
    <scope>NUCLEOTIDE SEQUENCE [LARGE SCALE GENOMIC DNA]</scope>
    <source>
        <strain evidence="5">9a2</strain>
    </source>
</reference>
<sequence>MANNNENSPQVEERVNVDAEKEVIESSATQSESTKSGAKQKKSSGNGLLWFVVIILFLIVLGMAGAGYWYYMQQQSASADSATTQQSNATKLNAIERERADILATLQDVARTNQSLQSTVDELKTQNEQLSLQAESTLQQLNNMEGRRPTDWLIAEADYLVRMAGRKLWLENDVRTAILLLVNADKRLKSLADPSVLPVRASLAEDIQTLQQLNPVSQSSVALALTGMMAQIDKLPLDTFEKPEDASAEDTTLSESADDWQDNLAKVWRSLVNDFLTVKTIEGPIEPVLSLEAQFLAKEQLRLQLMHAQTAALQGDAGLYNQSLQYAQTLIIEKYDTEKSQVTGFVEALQNLIATDISRPIPTELASQKPLERLLDSRVKQVFGQGASAL</sequence>
<dbReference type="InterPro" id="IPR007470">
    <property type="entry name" value="HemX"/>
</dbReference>
<evidence type="ECO:0000256" key="1">
    <source>
        <dbReference type="SAM" id="Coils"/>
    </source>
</evidence>
<feature type="region of interest" description="Disordered" evidence="2">
    <location>
        <begin position="1"/>
        <end position="43"/>
    </location>
</feature>